<proteinExistence type="predicted"/>
<organism evidence="1 2">
    <name type="scientific">Kluyvera cryocrescens</name>
    <name type="common">Kluyvera citrophila</name>
    <dbReference type="NCBI Taxonomy" id="580"/>
    <lineage>
        <taxon>Bacteria</taxon>
        <taxon>Pseudomonadati</taxon>
        <taxon>Pseudomonadota</taxon>
        <taxon>Gammaproteobacteria</taxon>
        <taxon>Enterobacterales</taxon>
        <taxon>Enterobacteriaceae</taxon>
        <taxon>Kluyvera</taxon>
    </lineage>
</organism>
<gene>
    <name evidence="1" type="ORF">NCTC12993_03135</name>
</gene>
<dbReference type="EMBL" id="CAADJD010000018">
    <property type="protein sequence ID" value="VFS64201.1"/>
    <property type="molecule type" value="Genomic_DNA"/>
</dbReference>
<protein>
    <submittedName>
        <fullName evidence="1">Uncharacterized protein</fullName>
    </submittedName>
</protein>
<evidence type="ECO:0000313" key="2">
    <source>
        <dbReference type="Proteomes" id="UP000401081"/>
    </source>
</evidence>
<name>A0A485AU73_KLUCR</name>
<evidence type="ECO:0000313" key="1">
    <source>
        <dbReference type="EMBL" id="VFS64201.1"/>
    </source>
</evidence>
<reference evidence="1 2" key="1">
    <citation type="submission" date="2019-03" db="EMBL/GenBank/DDBJ databases">
        <authorList>
            <consortium name="Pathogen Informatics"/>
        </authorList>
    </citation>
    <scope>NUCLEOTIDE SEQUENCE [LARGE SCALE GENOMIC DNA]</scope>
    <source>
        <strain evidence="1 2">NCTC12993</strain>
    </source>
</reference>
<dbReference type="AlphaFoldDB" id="A0A485AU73"/>
<sequence length="31" mass="3295">MIIALLIAGILAVVIALLVLLSAIQDIKDDY</sequence>
<dbReference type="Proteomes" id="UP000401081">
    <property type="component" value="Unassembled WGS sequence"/>
</dbReference>
<accession>A0A485AU73</accession>
<keyword evidence="2" id="KW-1185">Reference proteome</keyword>